<evidence type="ECO:0000256" key="3">
    <source>
        <dbReference type="ARBA" id="ARBA00012438"/>
    </source>
</evidence>
<reference evidence="22 23" key="1">
    <citation type="submission" date="2013-11" db="EMBL/GenBank/DDBJ databases">
        <title>Whole genome shotgun sequence of Vibrio halioticoli NBRC 102217.</title>
        <authorList>
            <person name="Isaki S."/>
            <person name="Kimura A."/>
            <person name="Ohji S."/>
            <person name="Hosoyama A."/>
            <person name="Fujita N."/>
            <person name="Hashimoto M."/>
            <person name="Hosoyama Y."/>
            <person name="Yamazoe A."/>
        </authorList>
    </citation>
    <scope>NUCLEOTIDE SEQUENCE [LARGE SCALE GENOMIC DNA]</scope>
    <source>
        <strain evidence="22 23">NBRC 102217</strain>
    </source>
</reference>
<dbReference type="SUPFAM" id="SSF103190">
    <property type="entry name" value="Sensory domain-like"/>
    <property type="match status" value="1"/>
</dbReference>
<evidence type="ECO:0000313" key="23">
    <source>
        <dbReference type="Proteomes" id="UP000017800"/>
    </source>
</evidence>
<dbReference type="OrthoDB" id="9810730at2"/>
<keyword evidence="8" id="KW-0808">Transferase</keyword>
<feature type="transmembrane region" description="Helical" evidence="19">
    <location>
        <begin position="12"/>
        <end position="32"/>
    </location>
</feature>
<comment type="catalytic activity">
    <reaction evidence="1">
        <text>ATP + protein L-histidine = ADP + protein N-phospho-L-histidine.</text>
        <dbReference type="EC" id="2.7.13.3"/>
    </reaction>
</comment>
<organism evidence="22 23">
    <name type="scientific">Vibrio halioticoli NBRC 102217</name>
    <dbReference type="NCBI Taxonomy" id="1219072"/>
    <lineage>
        <taxon>Bacteria</taxon>
        <taxon>Pseudomonadati</taxon>
        <taxon>Pseudomonadota</taxon>
        <taxon>Gammaproteobacteria</taxon>
        <taxon>Vibrionales</taxon>
        <taxon>Vibrionaceae</taxon>
        <taxon>Vibrio</taxon>
    </lineage>
</organism>
<dbReference type="Pfam" id="PF02518">
    <property type="entry name" value="HATPase_c"/>
    <property type="match status" value="1"/>
</dbReference>
<dbReference type="EC" id="2.7.13.3" evidence="3"/>
<evidence type="ECO:0000256" key="16">
    <source>
        <dbReference type="ARBA" id="ARBA00023012"/>
    </source>
</evidence>
<proteinExistence type="predicted"/>
<keyword evidence="7 18" id="KW-0597">Phosphoprotein</keyword>
<evidence type="ECO:0000256" key="17">
    <source>
        <dbReference type="ARBA" id="ARBA00023136"/>
    </source>
</evidence>
<evidence type="ECO:0000256" key="14">
    <source>
        <dbReference type="ARBA" id="ARBA00022912"/>
    </source>
</evidence>
<keyword evidence="14" id="KW-0904">Protein phosphatase</keyword>
<dbReference type="RefSeq" id="WP_023405161.1">
    <property type="nucleotide sequence ID" value="NZ_BAUJ01000058.1"/>
</dbReference>
<keyword evidence="5" id="KW-1003">Cell membrane</keyword>
<keyword evidence="9 19" id="KW-0812">Transmembrane</keyword>
<dbReference type="SUPFAM" id="SSF55874">
    <property type="entry name" value="ATPase domain of HSP90 chaperone/DNA topoisomerase II/histidine kinase"/>
    <property type="match status" value="1"/>
</dbReference>
<keyword evidence="13" id="KW-0067">ATP-binding</keyword>
<dbReference type="Gene3D" id="3.30.565.10">
    <property type="entry name" value="Histidine kinase-like ATPase, C-terminal domain"/>
    <property type="match status" value="1"/>
</dbReference>
<dbReference type="GO" id="GO:0005886">
    <property type="term" value="C:plasma membrane"/>
    <property type="evidence" value="ECO:0007669"/>
    <property type="project" value="UniProtKB-SubCell"/>
</dbReference>
<evidence type="ECO:0000256" key="19">
    <source>
        <dbReference type="SAM" id="Phobius"/>
    </source>
</evidence>
<gene>
    <name evidence="22" type="primary">luxQ</name>
    <name evidence="22" type="ORF">VHA01S_058_00030</name>
</gene>
<keyword evidence="23" id="KW-1185">Reference proteome</keyword>
<dbReference type="CDD" id="cd16922">
    <property type="entry name" value="HATPase_EvgS-ArcB-TorS-like"/>
    <property type="match status" value="1"/>
</dbReference>
<dbReference type="FunFam" id="3.30.565.10:FF:000010">
    <property type="entry name" value="Sensor histidine kinase RcsC"/>
    <property type="match status" value="1"/>
</dbReference>
<evidence type="ECO:0000256" key="12">
    <source>
        <dbReference type="ARBA" id="ARBA00022801"/>
    </source>
</evidence>
<evidence type="ECO:0000256" key="15">
    <source>
        <dbReference type="ARBA" id="ARBA00022989"/>
    </source>
</evidence>
<evidence type="ECO:0000256" key="9">
    <source>
        <dbReference type="ARBA" id="ARBA00022692"/>
    </source>
</evidence>
<dbReference type="SUPFAM" id="SSF52172">
    <property type="entry name" value="CheY-like"/>
    <property type="match status" value="1"/>
</dbReference>
<dbReference type="Gene3D" id="3.40.50.2300">
    <property type="match status" value="1"/>
</dbReference>
<accession>V5F5J6</accession>
<name>V5F5J6_9VIBR</name>
<dbReference type="GO" id="GO:0004721">
    <property type="term" value="F:phosphoprotein phosphatase activity"/>
    <property type="evidence" value="ECO:0007669"/>
    <property type="project" value="UniProtKB-KW"/>
</dbReference>
<dbReference type="InterPro" id="IPR015387">
    <property type="entry name" value="LuxQ-periplasm_dom"/>
</dbReference>
<evidence type="ECO:0000256" key="5">
    <source>
        <dbReference type="ARBA" id="ARBA00022475"/>
    </source>
</evidence>
<dbReference type="PROSITE" id="PS50109">
    <property type="entry name" value="HIS_KIN"/>
    <property type="match status" value="1"/>
</dbReference>
<keyword evidence="15 19" id="KW-1133">Transmembrane helix</keyword>
<dbReference type="InterPro" id="IPR036097">
    <property type="entry name" value="HisK_dim/P_sf"/>
</dbReference>
<evidence type="ECO:0000259" key="21">
    <source>
        <dbReference type="PROSITE" id="PS50110"/>
    </source>
</evidence>
<dbReference type="InterPro" id="IPR003661">
    <property type="entry name" value="HisK_dim/P_dom"/>
</dbReference>
<dbReference type="SMART" id="SM00448">
    <property type="entry name" value="REC"/>
    <property type="match status" value="1"/>
</dbReference>
<keyword evidence="6" id="KW-0997">Cell inner membrane</keyword>
<dbReference type="PROSITE" id="PS50110">
    <property type="entry name" value="RESPONSE_REGULATORY"/>
    <property type="match status" value="1"/>
</dbReference>
<dbReference type="GO" id="GO:0005524">
    <property type="term" value="F:ATP binding"/>
    <property type="evidence" value="ECO:0007669"/>
    <property type="project" value="UniProtKB-KW"/>
</dbReference>
<evidence type="ECO:0000256" key="7">
    <source>
        <dbReference type="ARBA" id="ARBA00022553"/>
    </source>
</evidence>
<feature type="domain" description="Histidine kinase" evidence="20">
    <location>
        <begin position="478"/>
        <end position="699"/>
    </location>
</feature>
<protein>
    <recommendedName>
        <fullName evidence="4">Autoinducer 2 sensor kinase/phosphatase LuxQ</fullName>
        <ecNumber evidence="3">2.7.13.3</ecNumber>
    </recommendedName>
</protein>
<keyword evidence="17 19" id="KW-0472">Membrane</keyword>
<comment type="subcellular location">
    <subcellularLocation>
        <location evidence="2">Cell inner membrane</location>
        <topology evidence="2">Multi-pass membrane protein</topology>
    </subcellularLocation>
</comment>
<dbReference type="GO" id="GO:0000155">
    <property type="term" value="F:phosphorelay sensor kinase activity"/>
    <property type="evidence" value="ECO:0007669"/>
    <property type="project" value="InterPro"/>
</dbReference>
<keyword evidence="11" id="KW-0418">Kinase</keyword>
<dbReference type="Pfam" id="PF00512">
    <property type="entry name" value="HisKA"/>
    <property type="match status" value="1"/>
</dbReference>
<dbReference type="InterPro" id="IPR004358">
    <property type="entry name" value="Sig_transdc_His_kin-like_C"/>
</dbReference>
<dbReference type="InterPro" id="IPR036890">
    <property type="entry name" value="HATPase_C_sf"/>
</dbReference>
<evidence type="ECO:0000256" key="2">
    <source>
        <dbReference type="ARBA" id="ARBA00004429"/>
    </source>
</evidence>
<evidence type="ECO:0000313" key="22">
    <source>
        <dbReference type="EMBL" id="GAD90849.1"/>
    </source>
</evidence>
<keyword evidence="10" id="KW-0547">Nucleotide-binding</keyword>
<dbReference type="Gene3D" id="1.10.287.130">
    <property type="match status" value="1"/>
</dbReference>
<evidence type="ECO:0000256" key="10">
    <source>
        <dbReference type="ARBA" id="ARBA00022741"/>
    </source>
</evidence>
<evidence type="ECO:0000256" key="18">
    <source>
        <dbReference type="PROSITE-ProRule" id="PRU00169"/>
    </source>
</evidence>
<dbReference type="CDD" id="cd17546">
    <property type="entry name" value="REC_hyHK_CKI1_RcsC-like"/>
    <property type="match status" value="1"/>
</dbReference>
<dbReference type="Gene3D" id="3.30.450.220">
    <property type="entry name" value="LuxQ periplasmic domain, N-terminal subdomain"/>
    <property type="match status" value="1"/>
</dbReference>
<sequence>MKQKDRKESLTGQIIRTAWMAWFAVIVGFFLYNYHLSTRTFEAELERNFNQTARIAKQLMENRLQTIQVTQDITSRSRTLIDLFDAGDYQAIDNYMFELEEVDPNGVSDFRFMFRYGDLVWDDGHATFYGLTRQQLSALESEVDYNNKWYFLAPSKALGNKHIMVRRSSLINSKNGELVGYYYVGLVMDNNLSLLQDVIADANISEIMLVEGGDIIASSSAEVSQKLKQQQGLKFTDHSYFGSEVINQVDVMIGGVKTPIKAVFLQDTSKLERVEYSFAASLLFALLTVSILAVIITKSVQRRVEREIEGVMHLADSFDSARKSVDFKGSNIAEFDRLGKTLLKSIQREQQKETSFKNLFDFSVLPTVLLNNEKKILELNPAAIEAFANDRGAKTLKRHLDKHLDLVLETQKIAEVDSYVGEQIYRWSIAPILVDGAAPTLVIQGRSITQFIEAERQSERARKEAEQTAVARAEFLAKVSHEIRTPLNGILGMAQLLKENANSDEQQQQTQVLYQSSEHLLNLLNDILDFSRIDKGGEIIEYSDFSLNQVLETVASFAKPSCQQKALSFVINKHFDGEVMVKSDQMRLTQIFLNLLTNAIKFTAKGAVVMDVELRNQLGNRALLCFTVTDTGIGIAQNKLESVFSSFTQADVNISREYGGSGLGLSIVKSLVSHLNGSIKVDSQLGNGSCFAVVLPIEMLPNVSSADTFSSLTANTIERSPLGRNLRILLVEDNKTNAFVIQALGKKHGLEFDWVTDGLQAIVKVQSNRYDLILMDNQMPKMDGIEVTKKLREELNITTPVVACTADGYQSTEQAFLSAGANAVLVKPIIEDKFLQVLQQVLESSTC</sequence>
<dbReference type="AlphaFoldDB" id="V5F5J6"/>
<evidence type="ECO:0000256" key="6">
    <source>
        <dbReference type="ARBA" id="ARBA00022519"/>
    </source>
</evidence>
<feature type="transmembrane region" description="Helical" evidence="19">
    <location>
        <begin position="276"/>
        <end position="296"/>
    </location>
</feature>
<dbReference type="InterPro" id="IPR001789">
    <property type="entry name" value="Sig_transdc_resp-reg_receiver"/>
</dbReference>
<evidence type="ECO:0000256" key="11">
    <source>
        <dbReference type="ARBA" id="ARBA00022777"/>
    </source>
</evidence>
<dbReference type="CDD" id="cd00082">
    <property type="entry name" value="HisKA"/>
    <property type="match status" value="1"/>
</dbReference>
<dbReference type="EMBL" id="BAUJ01000058">
    <property type="protein sequence ID" value="GAD90849.1"/>
    <property type="molecule type" value="Genomic_DNA"/>
</dbReference>
<feature type="domain" description="Response regulatory" evidence="21">
    <location>
        <begin position="727"/>
        <end position="842"/>
    </location>
</feature>
<dbReference type="FunFam" id="1.10.287.130:FF:000004">
    <property type="entry name" value="Ethylene receptor 1"/>
    <property type="match status" value="1"/>
</dbReference>
<dbReference type="PRINTS" id="PR00344">
    <property type="entry name" value="BCTRLSENSOR"/>
</dbReference>
<evidence type="ECO:0000256" key="13">
    <source>
        <dbReference type="ARBA" id="ARBA00022840"/>
    </source>
</evidence>
<keyword evidence="12" id="KW-0378">Hydrolase</keyword>
<dbReference type="InterPro" id="IPR043056">
    <property type="entry name" value="LuxQ-periplasm_N"/>
</dbReference>
<dbReference type="eggNOG" id="COG2205">
    <property type="taxonomic scope" value="Bacteria"/>
</dbReference>
<feature type="modified residue" description="4-aspartylphosphate" evidence="18">
    <location>
        <position position="776"/>
    </location>
</feature>
<evidence type="ECO:0000256" key="4">
    <source>
        <dbReference type="ARBA" id="ARBA00019468"/>
    </source>
</evidence>
<dbReference type="InterPro" id="IPR005467">
    <property type="entry name" value="His_kinase_dom"/>
</dbReference>
<dbReference type="SMART" id="SM00387">
    <property type="entry name" value="HATPase_c"/>
    <property type="match status" value="1"/>
</dbReference>
<dbReference type="InterPro" id="IPR029151">
    <property type="entry name" value="Sensor-like_sf"/>
</dbReference>
<dbReference type="Proteomes" id="UP000017800">
    <property type="component" value="Unassembled WGS sequence"/>
</dbReference>
<dbReference type="PANTHER" id="PTHR43047">
    <property type="entry name" value="TWO-COMPONENT HISTIDINE PROTEIN KINASE"/>
    <property type="match status" value="1"/>
</dbReference>
<evidence type="ECO:0000259" key="20">
    <source>
        <dbReference type="PROSITE" id="PS50109"/>
    </source>
</evidence>
<evidence type="ECO:0000256" key="8">
    <source>
        <dbReference type="ARBA" id="ARBA00022679"/>
    </source>
</evidence>
<dbReference type="SMART" id="SM00388">
    <property type="entry name" value="HisKA"/>
    <property type="match status" value="1"/>
</dbReference>
<dbReference type="Pfam" id="PF00072">
    <property type="entry name" value="Response_reg"/>
    <property type="match status" value="1"/>
</dbReference>
<evidence type="ECO:0000256" key="1">
    <source>
        <dbReference type="ARBA" id="ARBA00000085"/>
    </source>
</evidence>
<dbReference type="Pfam" id="PF09308">
    <property type="entry name" value="LuxQ-periplasm"/>
    <property type="match status" value="1"/>
</dbReference>
<keyword evidence="16" id="KW-0902">Two-component regulatory system</keyword>
<dbReference type="InterPro" id="IPR011006">
    <property type="entry name" value="CheY-like_superfamily"/>
</dbReference>
<dbReference type="InterPro" id="IPR003594">
    <property type="entry name" value="HATPase_dom"/>
</dbReference>
<dbReference type="SUPFAM" id="SSF47384">
    <property type="entry name" value="Homodimeric domain of signal transducing histidine kinase"/>
    <property type="match status" value="1"/>
</dbReference>
<dbReference type="PANTHER" id="PTHR43047:SF78">
    <property type="entry name" value="SENSORY_REGULATORY PROTEIN RPFC"/>
    <property type="match status" value="1"/>
</dbReference>
<comment type="caution">
    <text evidence="22">The sequence shown here is derived from an EMBL/GenBank/DDBJ whole genome shotgun (WGS) entry which is preliminary data.</text>
</comment>